<evidence type="ECO:0000313" key="4">
    <source>
        <dbReference type="Ensembl" id="ENSCCAP00000030352.1"/>
    </source>
</evidence>
<keyword evidence="5" id="KW-1185">Reference proteome</keyword>
<dbReference type="Pfam" id="PF11976">
    <property type="entry name" value="Rad60-SLD"/>
    <property type="match status" value="1"/>
</dbReference>
<dbReference type="FunFam" id="3.10.20.90:FF:000195">
    <property type="entry name" value="small ubiquitin-related modifier 2 isoform X2"/>
    <property type="match status" value="1"/>
</dbReference>
<dbReference type="Gene3D" id="3.10.20.90">
    <property type="entry name" value="Phosphatidylinositol 3-kinase Catalytic Subunit, Chain A, domain 1"/>
    <property type="match status" value="1"/>
</dbReference>
<dbReference type="PANTHER" id="PTHR10562">
    <property type="entry name" value="SMALL UBIQUITIN-RELATED MODIFIER"/>
    <property type="match status" value="1"/>
</dbReference>
<proteinExistence type="predicted"/>
<dbReference type="Ensembl" id="ENSCCAT00000048095.1">
    <property type="protein sequence ID" value="ENSCCAP00000030352.1"/>
    <property type="gene ID" value="ENSCCAG00000033210.1"/>
</dbReference>
<reference evidence="4" key="2">
    <citation type="submission" date="2025-09" db="UniProtKB">
        <authorList>
            <consortium name="Ensembl"/>
        </authorList>
    </citation>
    <scope>IDENTIFICATION</scope>
</reference>
<reference evidence="4" key="1">
    <citation type="submission" date="2025-08" db="UniProtKB">
        <authorList>
            <consortium name="Ensembl"/>
        </authorList>
    </citation>
    <scope>IDENTIFICATION</scope>
</reference>
<evidence type="ECO:0000256" key="1">
    <source>
        <dbReference type="ARBA" id="ARBA00022499"/>
    </source>
</evidence>
<evidence type="ECO:0000256" key="2">
    <source>
        <dbReference type="SAM" id="MobiDB-lite"/>
    </source>
</evidence>
<dbReference type="AlphaFoldDB" id="A0A2K5RQD9"/>
<evidence type="ECO:0000259" key="3">
    <source>
        <dbReference type="Pfam" id="PF11976"/>
    </source>
</evidence>
<dbReference type="GeneTree" id="ENSGT00950000182895"/>
<sequence length="48" mass="5345">MADEKPKEGVKTENNDHTNLKVAGQDGSVVQLKIKRHTPLSKLMKVCQ</sequence>
<dbReference type="Proteomes" id="UP000233040">
    <property type="component" value="Unassembled WGS sequence"/>
</dbReference>
<feature type="region of interest" description="Disordered" evidence="2">
    <location>
        <begin position="1"/>
        <end position="24"/>
    </location>
</feature>
<organism evidence="4 5">
    <name type="scientific">Cebus imitator</name>
    <name type="common">Panamanian white-faced capuchin</name>
    <name type="synonym">Cebus capucinus imitator</name>
    <dbReference type="NCBI Taxonomy" id="2715852"/>
    <lineage>
        <taxon>Eukaryota</taxon>
        <taxon>Metazoa</taxon>
        <taxon>Chordata</taxon>
        <taxon>Craniata</taxon>
        <taxon>Vertebrata</taxon>
        <taxon>Euteleostomi</taxon>
        <taxon>Mammalia</taxon>
        <taxon>Eutheria</taxon>
        <taxon>Euarchontoglires</taxon>
        <taxon>Primates</taxon>
        <taxon>Haplorrhini</taxon>
        <taxon>Platyrrhini</taxon>
        <taxon>Cebidae</taxon>
        <taxon>Cebinae</taxon>
        <taxon>Cebus</taxon>
    </lineage>
</organism>
<feature type="domain" description="Rad60/SUMO-like" evidence="3">
    <location>
        <begin position="19"/>
        <end position="45"/>
    </location>
</feature>
<keyword evidence="1" id="KW-1017">Isopeptide bond</keyword>
<feature type="compositionally biased region" description="Basic and acidic residues" evidence="2">
    <location>
        <begin position="1"/>
        <end position="19"/>
    </location>
</feature>
<evidence type="ECO:0000313" key="5">
    <source>
        <dbReference type="Proteomes" id="UP000233040"/>
    </source>
</evidence>
<dbReference type="SUPFAM" id="SSF54236">
    <property type="entry name" value="Ubiquitin-like"/>
    <property type="match status" value="1"/>
</dbReference>
<name>A0A2K5RQD9_CEBIM</name>
<accession>A0A2K5RQD9</accession>
<protein>
    <recommendedName>
        <fullName evidence="3">Rad60/SUMO-like domain-containing protein</fullName>
    </recommendedName>
</protein>
<dbReference type="InterPro" id="IPR029071">
    <property type="entry name" value="Ubiquitin-like_domsf"/>
</dbReference>
<dbReference type="InterPro" id="IPR022617">
    <property type="entry name" value="Rad60/SUMO-like_dom"/>
</dbReference>